<dbReference type="InterPro" id="IPR033704">
    <property type="entry name" value="dUTPase_trimeric"/>
</dbReference>
<comment type="similarity">
    <text evidence="1">Belongs to the dUTPase family.</text>
</comment>
<sequence>MKLLFKKLRENAVIPAYQTEFSAGMDLTACLDAPLTIAAGATEKVPTGLAAELDGEKNAVLLIYARSSLATKLGLAPANCVGVVDWDYRGELIVALHNHSDKPQTINAGERIAQLVVTPIFRPEVCEVTELSDTERGAGGFGSTGR</sequence>
<dbReference type="OrthoDB" id="9809956at2"/>
<evidence type="ECO:0000313" key="8">
    <source>
        <dbReference type="Proteomes" id="UP000004259"/>
    </source>
</evidence>
<keyword evidence="4" id="KW-0546">Nucleotide metabolism</keyword>
<dbReference type="Gene3D" id="2.70.40.10">
    <property type="match status" value="1"/>
</dbReference>
<dbReference type="InterPro" id="IPR008181">
    <property type="entry name" value="dUTPase"/>
</dbReference>
<dbReference type="PANTHER" id="PTHR11241:SF0">
    <property type="entry name" value="DEOXYURIDINE 5'-TRIPHOSPHATE NUCLEOTIDOHYDROLASE"/>
    <property type="match status" value="1"/>
</dbReference>
<evidence type="ECO:0000313" key="7">
    <source>
        <dbReference type="EMBL" id="EGC03554.1"/>
    </source>
</evidence>
<dbReference type="CDD" id="cd07557">
    <property type="entry name" value="trimeric_dUTPase"/>
    <property type="match status" value="1"/>
</dbReference>
<dbReference type="Proteomes" id="UP000004259">
    <property type="component" value="Unassembled WGS sequence"/>
</dbReference>
<evidence type="ECO:0000256" key="4">
    <source>
        <dbReference type="ARBA" id="ARBA00023080"/>
    </source>
</evidence>
<keyword evidence="3 7" id="KW-0378">Hydrolase</keyword>
<keyword evidence="8" id="KW-1185">Reference proteome</keyword>
<feature type="domain" description="dUTPase-like" evidence="6">
    <location>
        <begin position="11"/>
        <end position="145"/>
    </location>
</feature>
<comment type="caution">
    <text evidence="7">The sequence shown here is derived from an EMBL/GenBank/DDBJ whole genome shotgun (WGS) entry which is preliminary data.</text>
</comment>
<name>E9SAH8_RUMAL</name>
<dbReference type="GO" id="GO:0046081">
    <property type="term" value="P:dUTP catabolic process"/>
    <property type="evidence" value="ECO:0007669"/>
    <property type="project" value="InterPro"/>
</dbReference>
<dbReference type="STRING" id="246199.CUS_7940"/>
<dbReference type="Pfam" id="PF00692">
    <property type="entry name" value="dUTPase"/>
    <property type="match status" value="1"/>
</dbReference>
<evidence type="ECO:0000259" key="6">
    <source>
        <dbReference type="Pfam" id="PF00692"/>
    </source>
</evidence>
<dbReference type="eggNOG" id="COG0756">
    <property type="taxonomic scope" value="Bacteria"/>
</dbReference>
<protein>
    <recommendedName>
        <fullName evidence="2">dUTP diphosphatase</fullName>
        <ecNumber evidence="2">3.6.1.23</ecNumber>
    </recommendedName>
</protein>
<dbReference type="PANTHER" id="PTHR11241">
    <property type="entry name" value="DEOXYURIDINE 5'-TRIPHOSPHATE NUCLEOTIDOHYDROLASE"/>
    <property type="match status" value="1"/>
</dbReference>
<gene>
    <name evidence="7" type="primary">dut</name>
    <name evidence="7" type="ORF">CUS_7940</name>
</gene>
<dbReference type="AlphaFoldDB" id="E9SAH8"/>
<dbReference type="NCBIfam" id="NF001862">
    <property type="entry name" value="PRK00601.1"/>
    <property type="match status" value="1"/>
</dbReference>
<dbReference type="GO" id="GO:0006226">
    <property type="term" value="P:dUMP biosynthetic process"/>
    <property type="evidence" value="ECO:0007669"/>
    <property type="project" value="InterPro"/>
</dbReference>
<dbReference type="RefSeq" id="WP_002848272.1">
    <property type="nucleotide sequence ID" value="NZ_ADKM02000062.1"/>
</dbReference>
<dbReference type="SUPFAM" id="SSF51283">
    <property type="entry name" value="dUTPase-like"/>
    <property type="match status" value="1"/>
</dbReference>
<organism evidence="7 8">
    <name type="scientific">Ruminococcus albus 8</name>
    <dbReference type="NCBI Taxonomy" id="246199"/>
    <lineage>
        <taxon>Bacteria</taxon>
        <taxon>Bacillati</taxon>
        <taxon>Bacillota</taxon>
        <taxon>Clostridia</taxon>
        <taxon>Eubacteriales</taxon>
        <taxon>Oscillospiraceae</taxon>
        <taxon>Ruminococcus</taxon>
    </lineage>
</organism>
<dbReference type="InterPro" id="IPR036157">
    <property type="entry name" value="dUTPase-like_sf"/>
</dbReference>
<dbReference type="EC" id="3.6.1.23" evidence="2"/>
<accession>E9SAH8</accession>
<comment type="catalytic activity">
    <reaction evidence="5">
        <text>dUTP + H2O = dUMP + diphosphate + H(+)</text>
        <dbReference type="Rhea" id="RHEA:10248"/>
        <dbReference type="ChEBI" id="CHEBI:15377"/>
        <dbReference type="ChEBI" id="CHEBI:15378"/>
        <dbReference type="ChEBI" id="CHEBI:33019"/>
        <dbReference type="ChEBI" id="CHEBI:61555"/>
        <dbReference type="ChEBI" id="CHEBI:246422"/>
        <dbReference type="EC" id="3.6.1.23"/>
    </reaction>
</comment>
<dbReference type="EMBL" id="ADKM02000062">
    <property type="protein sequence ID" value="EGC03554.1"/>
    <property type="molecule type" value="Genomic_DNA"/>
</dbReference>
<evidence type="ECO:0000256" key="5">
    <source>
        <dbReference type="ARBA" id="ARBA00047686"/>
    </source>
</evidence>
<evidence type="ECO:0000256" key="2">
    <source>
        <dbReference type="ARBA" id="ARBA00012379"/>
    </source>
</evidence>
<dbReference type="GO" id="GO:0004170">
    <property type="term" value="F:dUTP diphosphatase activity"/>
    <property type="evidence" value="ECO:0007669"/>
    <property type="project" value="UniProtKB-EC"/>
</dbReference>
<evidence type="ECO:0000256" key="3">
    <source>
        <dbReference type="ARBA" id="ARBA00022801"/>
    </source>
</evidence>
<evidence type="ECO:0000256" key="1">
    <source>
        <dbReference type="ARBA" id="ARBA00006581"/>
    </source>
</evidence>
<reference evidence="7 8" key="1">
    <citation type="submission" date="2011-02" db="EMBL/GenBank/DDBJ databases">
        <authorList>
            <person name="Nelson K.E."/>
            <person name="Sutton G."/>
            <person name="Torralba M."/>
            <person name="Durkin S."/>
            <person name="Harkins D."/>
            <person name="Montgomery R."/>
            <person name="Ziemer C."/>
            <person name="Klaassens E."/>
            <person name="Ocuiv P."/>
            <person name="Morrison M."/>
        </authorList>
    </citation>
    <scope>NUCLEOTIDE SEQUENCE [LARGE SCALE GENOMIC DNA]</scope>
    <source>
        <strain evidence="7 8">8</strain>
    </source>
</reference>
<dbReference type="GO" id="GO:0000287">
    <property type="term" value="F:magnesium ion binding"/>
    <property type="evidence" value="ECO:0007669"/>
    <property type="project" value="InterPro"/>
</dbReference>
<proteinExistence type="inferred from homology"/>
<dbReference type="NCBIfam" id="TIGR00576">
    <property type="entry name" value="dut"/>
    <property type="match status" value="1"/>
</dbReference>
<dbReference type="InterPro" id="IPR029054">
    <property type="entry name" value="dUTPase-like"/>
</dbReference>